<dbReference type="Pfam" id="PF17479">
    <property type="entry name" value="DUF3048_C"/>
    <property type="match status" value="1"/>
</dbReference>
<sequence length="269" mass="29296">MENTPDARPQWGIDRADVVYEEIVEGGITRLAAVFQSNVPGRVGPVRSVRRTDQAIVWPIGGLFAYSGGAPYAVQSIQTAPVNIYSETGAREGMFRDHSRYAPHNLYAVPAKLWLHQGTPTPPPALFHYRATGDETGGKKSGGFLMGFRSGYATSFRWNAITKSWDRTIFGAPDITATKTRVSPKNVVVMWITYRGGVGAMGAEGIMVGTGRSMVMTNGRTISGTWTRASKKSRVIYRDSKGAEINMTPGQTWVELAATSDPVTFFPAN</sequence>
<dbReference type="SUPFAM" id="SSF159774">
    <property type="entry name" value="YerB-like"/>
    <property type="match status" value="1"/>
</dbReference>
<reference evidence="3" key="1">
    <citation type="submission" date="2020-05" db="EMBL/GenBank/DDBJ databases">
        <authorList>
            <person name="Chiriac C."/>
            <person name="Salcher M."/>
            <person name="Ghai R."/>
            <person name="Kavagutti S V."/>
        </authorList>
    </citation>
    <scope>NUCLEOTIDE SEQUENCE</scope>
</reference>
<feature type="domain" description="DUF3048" evidence="1">
    <location>
        <begin position="1"/>
        <end position="114"/>
    </location>
</feature>
<dbReference type="AlphaFoldDB" id="A0A6J6VT91"/>
<organism evidence="3">
    <name type="scientific">freshwater metagenome</name>
    <dbReference type="NCBI Taxonomy" id="449393"/>
    <lineage>
        <taxon>unclassified sequences</taxon>
        <taxon>metagenomes</taxon>
        <taxon>ecological metagenomes</taxon>
    </lineage>
</organism>
<dbReference type="Gene3D" id="3.50.90.10">
    <property type="entry name" value="YerB-like"/>
    <property type="match status" value="1"/>
</dbReference>
<evidence type="ECO:0000259" key="1">
    <source>
        <dbReference type="Pfam" id="PF11258"/>
    </source>
</evidence>
<dbReference type="EMBL" id="CAFAAB010000005">
    <property type="protein sequence ID" value="CAB4774275.1"/>
    <property type="molecule type" value="Genomic_DNA"/>
</dbReference>
<dbReference type="InterPro" id="IPR035328">
    <property type="entry name" value="DUF3048_C"/>
</dbReference>
<dbReference type="InterPro" id="IPR021416">
    <property type="entry name" value="DUF3048_N"/>
</dbReference>
<name>A0A6J6VT91_9ZZZZ</name>
<evidence type="ECO:0000259" key="2">
    <source>
        <dbReference type="Pfam" id="PF17479"/>
    </source>
</evidence>
<accession>A0A6J6VT91</accession>
<dbReference type="Pfam" id="PF11258">
    <property type="entry name" value="DUF3048"/>
    <property type="match status" value="1"/>
</dbReference>
<gene>
    <name evidence="3" type="ORF">UFOPK2958_00093</name>
</gene>
<dbReference type="InterPro" id="IPR023158">
    <property type="entry name" value="YerB-like_sf"/>
</dbReference>
<feature type="domain" description="DUF3048" evidence="2">
    <location>
        <begin position="152"/>
        <end position="254"/>
    </location>
</feature>
<evidence type="ECO:0000313" key="3">
    <source>
        <dbReference type="EMBL" id="CAB4774275.1"/>
    </source>
</evidence>
<protein>
    <submittedName>
        <fullName evidence="3">Unannotated protein</fullName>
    </submittedName>
</protein>
<proteinExistence type="predicted"/>